<name>F4X6Y0_ACREC</name>
<evidence type="ECO:0000256" key="2">
    <source>
        <dbReference type="PROSITE-ProRule" id="PRU00124"/>
    </source>
</evidence>
<keyword evidence="1 2" id="KW-1015">Disulfide bond</keyword>
<accession>F4X6Y0</accession>
<dbReference type="Gene3D" id="4.10.400.10">
    <property type="entry name" value="Low-density Lipoprotein Receptor"/>
    <property type="match status" value="5"/>
</dbReference>
<feature type="disulfide bond" evidence="2">
    <location>
        <begin position="150"/>
        <end position="168"/>
    </location>
</feature>
<dbReference type="STRING" id="103372.F4X6Y0"/>
<dbReference type="SUPFAM" id="SSF57535">
    <property type="entry name" value="Complement control module/SCR domain"/>
    <property type="match status" value="1"/>
</dbReference>
<dbReference type="FunFam" id="2.40.10.10:FF:000068">
    <property type="entry name" value="transmembrane protease serine 2"/>
    <property type="match status" value="1"/>
</dbReference>
<protein>
    <submittedName>
        <fullName evidence="6">Low-density lipoprotein receptor</fullName>
    </submittedName>
</protein>
<dbReference type="PROSITE" id="PS50068">
    <property type="entry name" value="LDLRA_2"/>
    <property type="match status" value="4"/>
</dbReference>
<evidence type="ECO:0000256" key="3">
    <source>
        <dbReference type="PROSITE-ProRule" id="PRU00302"/>
    </source>
</evidence>
<dbReference type="SMART" id="SM00192">
    <property type="entry name" value="LDLa"/>
    <property type="match status" value="5"/>
</dbReference>
<dbReference type="EMBL" id="GL888818">
    <property type="protein sequence ID" value="EGI57912.1"/>
    <property type="molecule type" value="Genomic_DNA"/>
</dbReference>
<evidence type="ECO:0000313" key="7">
    <source>
        <dbReference type="Proteomes" id="UP000007755"/>
    </source>
</evidence>
<feature type="non-terminal residue" evidence="6">
    <location>
        <position position="1"/>
    </location>
</feature>
<evidence type="ECO:0000259" key="5">
    <source>
        <dbReference type="PROSITE" id="PS50923"/>
    </source>
</evidence>
<dbReference type="PANTHER" id="PTHR24252">
    <property type="entry name" value="ACROSIN-RELATED"/>
    <property type="match status" value="1"/>
</dbReference>
<evidence type="ECO:0000259" key="4">
    <source>
        <dbReference type="PROSITE" id="PS50240"/>
    </source>
</evidence>
<feature type="disulfide bond" evidence="2">
    <location>
        <begin position="77"/>
        <end position="92"/>
    </location>
</feature>
<dbReference type="PROSITE" id="PS00134">
    <property type="entry name" value="TRYPSIN_HIS"/>
    <property type="match status" value="1"/>
</dbReference>
<feature type="disulfide bond" evidence="2">
    <location>
        <begin position="194"/>
        <end position="206"/>
    </location>
</feature>
<dbReference type="Proteomes" id="UP000007755">
    <property type="component" value="Unassembled WGS sequence"/>
</dbReference>
<feature type="domain" description="Peptidase S1" evidence="4">
    <location>
        <begin position="355"/>
        <end position="615"/>
    </location>
</feature>
<dbReference type="PANTHER" id="PTHR24252:SF7">
    <property type="entry name" value="HYALIN"/>
    <property type="match status" value="1"/>
</dbReference>
<keyword evidence="6" id="KW-0449">Lipoprotein</keyword>
<feature type="disulfide bond" evidence="2">
    <location>
        <begin position="201"/>
        <end position="219"/>
    </location>
</feature>
<dbReference type="Pfam" id="PF00057">
    <property type="entry name" value="Ldl_recept_a"/>
    <property type="match status" value="4"/>
</dbReference>
<dbReference type="SMART" id="SM00020">
    <property type="entry name" value="Tryp_SPc"/>
    <property type="match status" value="1"/>
</dbReference>
<keyword evidence="6" id="KW-0675">Receptor</keyword>
<comment type="caution">
    <text evidence="3">Lacks conserved residue(s) required for the propagation of feature annotation.</text>
</comment>
<dbReference type="InterPro" id="IPR009003">
    <property type="entry name" value="Peptidase_S1_PA"/>
</dbReference>
<evidence type="ECO:0000313" key="6">
    <source>
        <dbReference type="EMBL" id="EGI57912.1"/>
    </source>
</evidence>
<dbReference type="InParanoid" id="F4X6Y0"/>
<evidence type="ECO:0000256" key="1">
    <source>
        <dbReference type="ARBA" id="ARBA00023157"/>
    </source>
</evidence>
<dbReference type="InterPro" id="IPR043504">
    <property type="entry name" value="Peptidase_S1_PA_chymotrypsin"/>
</dbReference>
<dbReference type="eggNOG" id="KOG1215">
    <property type="taxonomic scope" value="Eukaryota"/>
</dbReference>
<feature type="domain" description="Sushi" evidence="5">
    <location>
        <begin position="237"/>
        <end position="302"/>
    </location>
</feature>
<reference evidence="6" key="1">
    <citation type="submission" date="2011-02" db="EMBL/GenBank/DDBJ databases">
        <title>The genome of the leaf-cutting ant Acromyrmex echinatior suggests key adaptations to social evolution and fungus farming.</title>
        <authorList>
            <person name="Nygaard S."/>
            <person name="Zhang G."/>
        </authorList>
    </citation>
    <scope>NUCLEOTIDE SEQUENCE</scope>
</reference>
<dbReference type="PRINTS" id="PR00261">
    <property type="entry name" value="LDLRECEPTOR"/>
</dbReference>
<feature type="disulfide bond" evidence="2">
    <location>
        <begin position="65"/>
        <end position="83"/>
    </location>
</feature>
<dbReference type="GO" id="GO:0006508">
    <property type="term" value="P:proteolysis"/>
    <property type="evidence" value="ECO:0007669"/>
    <property type="project" value="InterPro"/>
</dbReference>
<dbReference type="OrthoDB" id="6147874at2759"/>
<dbReference type="InterPro" id="IPR023415">
    <property type="entry name" value="LDLR_class-A_CS"/>
</dbReference>
<dbReference type="eggNOG" id="KOG3627">
    <property type="taxonomic scope" value="Eukaryota"/>
</dbReference>
<dbReference type="CDD" id="cd00112">
    <property type="entry name" value="LDLa"/>
    <property type="match status" value="5"/>
</dbReference>
<dbReference type="PROSITE" id="PS01209">
    <property type="entry name" value="LDLRA_1"/>
    <property type="match status" value="3"/>
</dbReference>
<feature type="disulfide bond" evidence="2">
    <location>
        <begin position="58"/>
        <end position="70"/>
    </location>
</feature>
<dbReference type="AlphaFoldDB" id="F4X6Y0"/>
<dbReference type="SUPFAM" id="SSF57424">
    <property type="entry name" value="LDL receptor-like module"/>
    <property type="match status" value="5"/>
</dbReference>
<dbReference type="GO" id="GO:0004252">
    <property type="term" value="F:serine-type endopeptidase activity"/>
    <property type="evidence" value="ECO:0007669"/>
    <property type="project" value="InterPro"/>
</dbReference>
<dbReference type="InterPro" id="IPR001254">
    <property type="entry name" value="Trypsin_dom"/>
</dbReference>
<organism evidence="7">
    <name type="scientific">Acromyrmex echinatior</name>
    <name type="common">Panamanian leafcutter ant</name>
    <name type="synonym">Acromyrmex octospinosus echinatior</name>
    <dbReference type="NCBI Taxonomy" id="103372"/>
    <lineage>
        <taxon>Eukaryota</taxon>
        <taxon>Metazoa</taxon>
        <taxon>Ecdysozoa</taxon>
        <taxon>Arthropoda</taxon>
        <taxon>Hexapoda</taxon>
        <taxon>Insecta</taxon>
        <taxon>Pterygota</taxon>
        <taxon>Neoptera</taxon>
        <taxon>Endopterygota</taxon>
        <taxon>Hymenoptera</taxon>
        <taxon>Apocrita</taxon>
        <taxon>Aculeata</taxon>
        <taxon>Formicoidea</taxon>
        <taxon>Formicidae</taxon>
        <taxon>Myrmicinae</taxon>
        <taxon>Acromyrmex</taxon>
    </lineage>
</organism>
<dbReference type="Pfam" id="PF00089">
    <property type="entry name" value="Trypsin"/>
    <property type="match status" value="1"/>
</dbReference>
<feature type="disulfide bond" evidence="2">
    <location>
        <begin position="143"/>
        <end position="155"/>
    </location>
</feature>
<dbReference type="InterPro" id="IPR035976">
    <property type="entry name" value="Sushi/SCR/CCP_sf"/>
</dbReference>
<keyword evidence="3" id="KW-0768">Sushi</keyword>
<proteinExistence type="predicted"/>
<dbReference type="SUPFAM" id="SSF50494">
    <property type="entry name" value="Trypsin-like serine proteases"/>
    <property type="match status" value="1"/>
</dbReference>
<dbReference type="Gene3D" id="2.40.10.10">
    <property type="entry name" value="Trypsin-like serine proteases"/>
    <property type="match status" value="1"/>
</dbReference>
<dbReference type="InterPro" id="IPR018114">
    <property type="entry name" value="TRYPSIN_HIS"/>
</dbReference>
<dbReference type="PROSITE" id="PS50923">
    <property type="entry name" value="SUSHI"/>
    <property type="match status" value="1"/>
</dbReference>
<dbReference type="InterPro" id="IPR000436">
    <property type="entry name" value="Sushi_SCR_CCP_dom"/>
</dbReference>
<dbReference type="CDD" id="cd00190">
    <property type="entry name" value="Tryp_SPc"/>
    <property type="match status" value="1"/>
</dbReference>
<dbReference type="PROSITE" id="PS50240">
    <property type="entry name" value="TRYPSIN_DOM"/>
    <property type="match status" value="1"/>
</dbReference>
<dbReference type="InterPro" id="IPR002172">
    <property type="entry name" value="LDrepeatLR_classA_rpt"/>
</dbReference>
<keyword evidence="7" id="KW-1185">Reference proteome</keyword>
<sequence>AGFSRIHIIAEENSQVYSSLTFICVDGTVMPLTNVCDGIPHCPDSSDEVGTLCRHVVCPTYMYKCNYGACVSRIARCNGLVDCIDASDEIACDRSVDDICSDRDFQCSTVYQECIPFAEVCNGYKDCSDGSDENETFCREYACPEHTFRCSYGGCVHQEVVCDGVKDCVDGTDEDSSMCTAVNCEDHECSQCRCPENWFRCAYGGCIRSELKCNSQLNCHDWSDEDESLCGITLPEGACRLPAAKAGTHYNVSGCSRCRPGEVVPELTRLDYVCDVEGSLQGASEIYCQNNRWFPNVPSCTFKNETEGITCPAPFGAHHAIRQCEAMWGPHKGWLSCDQALPVGTRVFLDSAALIVKGWSVEKEETLPWQATLFSHEDGQWSFFCGGTLIAERVVLTAGHCVWKTAADTIRVAFGILSSDLNQIGENAQVIDVESIELQNAYQDHESNYGSDIALLILKKAVIINTVVGPVCIPRNSDAILLEYQRNSGFGLVAGMGLTENDTFSSVLRVTTVKIISDDECRKNQNRDFRKYLTYTSFCAGWANGTGVCNGDSGGGLVLQRPNSSVWEIHGVVSVSPRKLGTNVCDPNFYAVFTKVYLTFNVCCHFTIEIAITIQGCLQLLYRINGNVSFPRLRLVPQRIDIKRLRIGAIQTHQITATNVGTTLLKLQVLLEEYPEFHVSLSANDESSTIDTYIELRLIKWLMRSDIDSAALEFVHVFNTTVTYKVTISDKSSPLILPERFTIQGK</sequence>
<gene>
    <name evidence="6" type="ORF">G5I_14100</name>
</gene>
<dbReference type="InterPro" id="IPR036055">
    <property type="entry name" value="LDL_receptor-like_sf"/>
</dbReference>